<organism evidence="1 2">
    <name type="scientific">Vaccinium darrowii</name>
    <dbReference type="NCBI Taxonomy" id="229202"/>
    <lineage>
        <taxon>Eukaryota</taxon>
        <taxon>Viridiplantae</taxon>
        <taxon>Streptophyta</taxon>
        <taxon>Embryophyta</taxon>
        <taxon>Tracheophyta</taxon>
        <taxon>Spermatophyta</taxon>
        <taxon>Magnoliopsida</taxon>
        <taxon>eudicotyledons</taxon>
        <taxon>Gunneridae</taxon>
        <taxon>Pentapetalae</taxon>
        <taxon>asterids</taxon>
        <taxon>Ericales</taxon>
        <taxon>Ericaceae</taxon>
        <taxon>Vaccinioideae</taxon>
        <taxon>Vaccinieae</taxon>
        <taxon>Vaccinium</taxon>
    </lineage>
</organism>
<evidence type="ECO:0000313" key="1">
    <source>
        <dbReference type="EMBL" id="KAH7867098.1"/>
    </source>
</evidence>
<reference evidence="1 2" key="1">
    <citation type="journal article" date="2021" name="Hortic Res">
        <title>High-quality reference genome and annotation aids understanding of berry development for evergreen blueberry (Vaccinium darrowii).</title>
        <authorList>
            <person name="Yu J."/>
            <person name="Hulse-Kemp A.M."/>
            <person name="Babiker E."/>
            <person name="Staton M."/>
        </authorList>
    </citation>
    <scope>NUCLEOTIDE SEQUENCE [LARGE SCALE GENOMIC DNA]</scope>
    <source>
        <strain evidence="2">cv. NJ 8807/NJ 8810</strain>
        <tissue evidence="1">Young leaf</tissue>
    </source>
</reference>
<dbReference type="EMBL" id="CM037159">
    <property type="protein sequence ID" value="KAH7867098.1"/>
    <property type="molecule type" value="Genomic_DNA"/>
</dbReference>
<protein>
    <submittedName>
        <fullName evidence="1">Uncharacterized protein</fullName>
    </submittedName>
</protein>
<gene>
    <name evidence="1" type="ORF">Vadar_028829</name>
</gene>
<sequence>MGVPAFFRWLVNKYPKVVVNATEERGEDIDPHGIKFDNFYLDMNGIIHPCFHPEDQEDHTSPPTTFQEVFENIHEYIDCLFAIVRPQKLLYMAIDGVAPRAKMNQQRSRRFRTSKDNEIKDAEETRLRRQYELEGKQLFPKQESEVSDSNVITPGTVFMQELSKSLQSYIDQRLINDAGWKDLKVILSDANVPGEGEHKIMSFIRLQRASPGYDPNTNHCLYGLDADLIMLALATHEVHFSILREDILGQKPQQPDYRGSSKQARSVGGNKEFVKKPYQFLHLWILREYLELDIKIVDPPQNVKLDLERIIDDFIFICFFMGNDFLPHMPTLELHEGGIDLLMHVYREEFKNLGGYLVDMQRAGDKKQCYVKLKRVENFILSVGTFEERIFKKRTVIQERRLRRIMAECTNDEEEEQAEETGIEVELCVSASGKVQTSQSFEATAIENSESPNACKISEALQNMKDLNQKVKSCIRDRSDLFKNGSFALDKVKLGTAGWRERYYKEKFAAETKEDMERTRKEVVQKYTEGLCWVLQYYFCGVPSWTWFYPFHYGPFASDFKGLSQVKVNLQKGSPFKPFDQLMAVLPPRSAHALPRAYEALMKSEDLIYFYPHDFDVDEEGKRFTWQAICKLPFIDEDRLLCHTKKLEVELQDNEVERNSTKVNILFMRTNQELRSQILSSCKKQHEGKPAEMVKQTIDTDSSFGISGFISPLKECQENDILCMSYELPNSSQHVPCPLEGVRFPEKMIRENDIVEMQLWHEFHGNWPSRTRSQSQYLHRNATHGENPSSRKSFHEEVHKGSGSGWGRARGMPENNGENSSSAKSYLGEIHKGAGSGWGRGRGMPGNNFSDERSRNFQSGCSGNEPVCQSSSWDSRVHNAYIGTHKTIEKWTTPSFGRGIGNLRISDSQQAYKCRGRARSNTHSWTNSNNFADNRNLPWRPNVHPSAAAVSGQHGDRWSQVTSGSTTANAWRHYPPSAASPSTPGRGRGKYVPKAAPMDWKLRDTTETSPTENLAHK</sequence>
<accession>A0ACB7ZN26</accession>
<keyword evidence="2" id="KW-1185">Reference proteome</keyword>
<name>A0ACB7ZN26_9ERIC</name>
<evidence type="ECO:0000313" key="2">
    <source>
        <dbReference type="Proteomes" id="UP000828048"/>
    </source>
</evidence>
<proteinExistence type="predicted"/>
<comment type="caution">
    <text evidence="1">The sequence shown here is derived from an EMBL/GenBank/DDBJ whole genome shotgun (WGS) entry which is preliminary data.</text>
</comment>
<dbReference type="Proteomes" id="UP000828048">
    <property type="component" value="Chromosome 9"/>
</dbReference>